<comment type="caution">
    <text evidence="1">The sequence shown here is derived from an EMBL/GenBank/DDBJ whole genome shotgun (WGS) entry which is preliminary data.</text>
</comment>
<name>A0ACC6TN81_9CREN</name>
<evidence type="ECO:0000313" key="1">
    <source>
        <dbReference type="EMBL" id="MEW9491186.1"/>
    </source>
</evidence>
<accession>A0ACC6TN81</accession>
<reference evidence="1" key="1">
    <citation type="submission" date="2024-07" db="EMBL/GenBank/DDBJ databases">
        <title>Metagenome and Metagenome-Assembled Genomes of Archaea from a hot spring from the geothermal field of Los Azufres, Mexico.</title>
        <authorList>
            <person name="Marin-Paredes R."/>
            <person name="Martinez-Romero E."/>
            <person name="Servin-Garciduenas L.E."/>
        </authorList>
    </citation>
    <scope>NUCLEOTIDE SEQUENCE</scope>
    <source>
        <strain evidence="1">AZ1-454</strain>
    </source>
</reference>
<sequence>MTEDLVIIGYGAAGFAALIRANELGYKPTLIGYGPLGGTCVNVGCVPTKKLLHMGETLKACDSLSDFFSAFEETRELVERLRKKKYEDVLSSYDVKLIEGKAHFVSPNAVKVGSKVVEGEKFIIATGSSPSIPEIPGLKEVGYWTNVEALNPDRKIDSLVVIGGRALALEFSQIYRRLGVEVAVLQRSNGLIPDWEPEISAEMERVLIRDGIHVATGVLIKEIRKGTGKAVVTNKGEIEADEILVATGRKPNVDLNLDAAGIELNERGGIKVNEDLSTTNPNIYAAGDVIGETMLEALAGKQGAIAAENALTGSKKSVDMLSVPQAIFTQPNAARVGLTSYEATESVSRIVRMEDVTKANILGSEGLIKMVVHGSTKRILGVQMVGENAAEVINEAALAIKLRATIDDVIDTVHVFPTMGEALKIASLSFYRDVTKMSCCVD</sequence>
<evidence type="ECO:0000313" key="2">
    <source>
        <dbReference type="Proteomes" id="UP000053480"/>
    </source>
</evidence>
<proteinExistence type="predicted"/>
<gene>
    <name evidence="1" type="primary">merA</name>
    <name evidence="1" type="ORF">TQ35_0003155</name>
</gene>
<keyword evidence="1" id="KW-0560">Oxidoreductase</keyword>
<protein>
    <submittedName>
        <fullName evidence="1">Mercury(II) reductase</fullName>
        <ecNumber evidence="1">1.16.1.1</ecNumber>
    </submittedName>
</protein>
<organism evidence="1 2">
    <name type="scientific">Candidatus Aramenus sulfurataquae</name>
    <dbReference type="NCBI Taxonomy" id="1326980"/>
    <lineage>
        <taxon>Archaea</taxon>
        <taxon>Thermoproteota</taxon>
        <taxon>Thermoprotei</taxon>
        <taxon>Sulfolobales</taxon>
        <taxon>Sulfolobaceae</taxon>
        <taxon>Candidatus Aramenus</taxon>
    </lineage>
</organism>
<dbReference type="Proteomes" id="UP000053480">
    <property type="component" value="Unassembled WGS sequence"/>
</dbReference>
<dbReference type="EC" id="1.16.1.1" evidence="1"/>
<dbReference type="EMBL" id="JZWS03000003">
    <property type="protein sequence ID" value="MEW9491186.1"/>
    <property type="molecule type" value="Genomic_DNA"/>
</dbReference>